<feature type="region of interest" description="Disordered" evidence="1">
    <location>
        <begin position="1"/>
        <end position="77"/>
    </location>
</feature>
<evidence type="ECO:0000313" key="2">
    <source>
        <dbReference type="EMBL" id="VEL32858.1"/>
    </source>
</evidence>
<dbReference type="EMBL" id="CAAALY010244768">
    <property type="protein sequence ID" value="VEL32858.1"/>
    <property type="molecule type" value="Genomic_DNA"/>
</dbReference>
<feature type="compositionally biased region" description="Polar residues" evidence="1">
    <location>
        <begin position="1"/>
        <end position="12"/>
    </location>
</feature>
<evidence type="ECO:0000256" key="1">
    <source>
        <dbReference type="SAM" id="MobiDB-lite"/>
    </source>
</evidence>
<gene>
    <name evidence="2" type="ORF">PXEA_LOCUS26298</name>
</gene>
<accession>A0A448XB97</accession>
<keyword evidence="3" id="KW-1185">Reference proteome</keyword>
<dbReference type="Proteomes" id="UP000784294">
    <property type="component" value="Unassembled WGS sequence"/>
</dbReference>
<dbReference type="AlphaFoldDB" id="A0A448XB97"/>
<reference evidence="2" key="1">
    <citation type="submission" date="2018-11" db="EMBL/GenBank/DDBJ databases">
        <authorList>
            <consortium name="Pathogen Informatics"/>
        </authorList>
    </citation>
    <scope>NUCLEOTIDE SEQUENCE</scope>
</reference>
<sequence>MSLVTRTDSPTNHARETHELVVKTGQISKQLRRCKSNQKICTHQQEEGADRRPAELPKDAGFEAKHLLNVSTEPSDA</sequence>
<protein>
    <submittedName>
        <fullName evidence="2">Uncharacterized protein</fullName>
    </submittedName>
</protein>
<organism evidence="2 3">
    <name type="scientific">Protopolystoma xenopodis</name>
    <dbReference type="NCBI Taxonomy" id="117903"/>
    <lineage>
        <taxon>Eukaryota</taxon>
        <taxon>Metazoa</taxon>
        <taxon>Spiralia</taxon>
        <taxon>Lophotrochozoa</taxon>
        <taxon>Platyhelminthes</taxon>
        <taxon>Monogenea</taxon>
        <taxon>Polyopisthocotylea</taxon>
        <taxon>Polystomatidea</taxon>
        <taxon>Polystomatidae</taxon>
        <taxon>Protopolystoma</taxon>
    </lineage>
</organism>
<feature type="compositionally biased region" description="Basic and acidic residues" evidence="1">
    <location>
        <begin position="44"/>
        <end position="66"/>
    </location>
</feature>
<name>A0A448XB97_9PLAT</name>
<proteinExistence type="predicted"/>
<evidence type="ECO:0000313" key="3">
    <source>
        <dbReference type="Proteomes" id="UP000784294"/>
    </source>
</evidence>
<comment type="caution">
    <text evidence="2">The sequence shown here is derived from an EMBL/GenBank/DDBJ whole genome shotgun (WGS) entry which is preliminary data.</text>
</comment>